<organism evidence="1 2">
    <name type="scientific">Mikania micrantha</name>
    <name type="common">bitter vine</name>
    <dbReference type="NCBI Taxonomy" id="192012"/>
    <lineage>
        <taxon>Eukaryota</taxon>
        <taxon>Viridiplantae</taxon>
        <taxon>Streptophyta</taxon>
        <taxon>Embryophyta</taxon>
        <taxon>Tracheophyta</taxon>
        <taxon>Spermatophyta</taxon>
        <taxon>Magnoliopsida</taxon>
        <taxon>eudicotyledons</taxon>
        <taxon>Gunneridae</taxon>
        <taxon>Pentapetalae</taxon>
        <taxon>asterids</taxon>
        <taxon>campanulids</taxon>
        <taxon>Asterales</taxon>
        <taxon>Asteraceae</taxon>
        <taxon>Asteroideae</taxon>
        <taxon>Heliantheae alliance</taxon>
        <taxon>Eupatorieae</taxon>
        <taxon>Mikania</taxon>
    </lineage>
</organism>
<proteinExistence type="predicted"/>
<keyword evidence="2" id="KW-1185">Reference proteome</keyword>
<dbReference type="AlphaFoldDB" id="A0A5N6N1A6"/>
<gene>
    <name evidence="1" type="ORF">E3N88_28013</name>
</gene>
<dbReference type="EMBL" id="SZYD01000014">
    <property type="protein sequence ID" value="KAD4179422.1"/>
    <property type="molecule type" value="Genomic_DNA"/>
</dbReference>
<dbReference type="Proteomes" id="UP000326396">
    <property type="component" value="Linkage Group LG4"/>
</dbReference>
<name>A0A5N6N1A6_9ASTR</name>
<sequence>MGKFKRGQTIVRKRENDDERIKSIEIGLLGSPGAHRGTRWPNKRPIHDTRPTSHGLTPEIRRAYSLSSFCSTEHATLRLFSSSSLQNSLKPPLETILEAWGWRLKLANYIEAQRIVITLPLLRVLAVQETHKLFIIISVLLGALEGSLYTSCGLKPPLHTHARLYTHMQAPIVHMHEFLFWV</sequence>
<evidence type="ECO:0000313" key="2">
    <source>
        <dbReference type="Proteomes" id="UP000326396"/>
    </source>
</evidence>
<comment type="caution">
    <text evidence="1">The sequence shown here is derived from an EMBL/GenBank/DDBJ whole genome shotgun (WGS) entry which is preliminary data.</text>
</comment>
<protein>
    <submittedName>
        <fullName evidence="1">Uncharacterized protein</fullName>
    </submittedName>
</protein>
<accession>A0A5N6N1A6</accession>
<evidence type="ECO:0000313" key="1">
    <source>
        <dbReference type="EMBL" id="KAD4179422.1"/>
    </source>
</evidence>
<reference evidence="1 2" key="1">
    <citation type="submission" date="2019-05" db="EMBL/GenBank/DDBJ databases">
        <title>Mikania micrantha, genome provides insights into the molecular mechanism of rapid growth.</title>
        <authorList>
            <person name="Liu B."/>
        </authorList>
    </citation>
    <scope>NUCLEOTIDE SEQUENCE [LARGE SCALE GENOMIC DNA]</scope>
    <source>
        <strain evidence="1">NLD-2019</strain>
        <tissue evidence="1">Leaf</tissue>
    </source>
</reference>